<dbReference type="EMBL" id="JAPWDV010000001">
    <property type="protein sequence ID" value="KAJ6221759.1"/>
    <property type="molecule type" value="Genomic_DNA"/>
</dbReference>
<dbReference type="SUPFAM" id="SSF51713">
    <property type="entry name" value="tRNA-guanine transglycosylase"/>
    <property type="match status" value="1"/>
</dbReference>
<dbReference type="InterPro" id="IPR002616">
    <property type="entry name" value="tRNA_ribo_trans-like"/>
</dbReference>
<feature type="binding site" evidence="6">
    <location>
        <position position="350"/>
    </location>
    <ligand>
        <name>Zn(2+)</name>
        <dbReference type="ChEBI" id="CHEBI:29105"/>
    </ligand>
</feature>
<dbReference type="OrthoDB" id="10249838at2759"/>
<feature type="binding site" evidence="6">
    <location>
        <position position="319"/>
    </location>
    <ligand>
        <name>Zn(2+)</name>
        <dbReference type="ChEBI" id="CHEBI:29105"/>
    </ligand>
</feature>
<proteinExistence type="inferred from homology"/>
<accession>A0A9Q0MA38</accession>
<keyword evidence="9" id="KW-1185">Reference proteome</keyword>
<feature type="region of interest" description="RNA binding; important for wobble base 34 recognition" evidence="6">
    <location>
        <begin position="285"/>
        <end position="289"/>
    </location>
</feature>
<dbReference type="PANTHER" id="PTHR43530">
    <property type="entry name" value="QUEUINE TRNA-RIBOSYLTRANSFERASE CATALYTIC SUBUNIT 1"/>
    <property type="match status" value="1"/>
</dbReference>
<sequence>MDRPLRFEEISRCNKTRARVGKLWLKATSSFGKDVTIQTPIFMPVGTSGAMKSVMPDELEQVGCRLMLSNTYHLGCQPGEDIVDQCGGVHGFMKWPNALLTDSGGFQMVSLSKLMKISEEGCLFQSPYQEGDIFLTPEKCMQIQHKLGSNIMMQLDDVISSTNTDDARFEEALYRSIRWYDRCRKEHERSQRDKVQNLFPIIQGGLNANFRRISVREIVSRNPPGIAIGGLSGGEEKLQFIEMVAVSTEDLPPHLPRYLMGVGYAVDMMLSVALGCDMFDCVFPTRTARFGSALIELGKQISLQNKKFLTDNGPVCPDCNCTTCQTTTRSYLCNLFRTKNPVACQLLTVHNLRFQMRFMELIREAIIEQKFESFILKVLIYHYGPNGLEYPDWIKRALELINITLP</sequence>
<dbReference type="AlphaFoldDB" id="A0A9Q0MA38"/>
<comment type="cofactor">
    <cofactor evidence="6">
        <name>Zn(2+)</name>
        <dbReference type="ChEBI" id="CHEBI:29105"/>
    </cofactor>
</comment>
<protein>
    <recommendedName>
        <fullName evidence="6">Queuine tRNA-ribosyltransferase catalytic subunit 1</fullName>
        <ecNumber evidence="6">2.4.2.64</ecNumber>
    </recommendedName>
    <alternativeName>
        <fullName evidence="6">Guanine insertion enzyme</fullName>
    </alternativeName>
    <alternativeName>
        <fullName evidence="6">tRNA-guanine transglycosylase</fullName>
    </alternativeName>
</protein>
<feature type="region of interest" description="RNA binding" evidence="6">
    <location>
        <begin position="261"/>
        <end position="267"/>
    </location>
</feature>
<keyword evidence="2 6" id="KW-0808">Transferase</keyword>
<dbReference type="NCBIfam" id="TIGR00449">
    <property type="entry name" value="tgt_general"/>
    <property type="match status" value="1"/>
</dbReference>
<evidence type="ECO:0000256" key="5">
    <source>
        <dbReference type="ARBA" id="ARBA00022833"/>
    </source>
</evidence>
<feature type="binding site" evidence="6">
    <location>
        <position position="203"/>
    </location>
    <ligand>
        <name>substrate</name>
    </ligand>
</feature>
<gene>
    <name evidence="8" type="ORF">RDWZM_000304</name>
</gene>
<evidence type="ECO:0000313" key="8">
    <source>
        <dbReference type="EMBL" id="KAJ6221759.1"/>
    </source>
</evidence>
<dbReference type="Pfam" id="PF01702">
    <property type="entry name" value="TGT"/>
    <property type="match status" value="1"/>
</dbReference>
<organism evidence="8 9">
    <name type="scientific">Blomia tropicalis</name>
    <name type="common">Mite</name>
    <dbReference type="NCBI Taxonomy" id="40697"/>
    <lineage>
        <taxon>Eukaryota</taxon>
        <taxon>Metazoa</taxon>
        <taxon>Ecdysozoa</taxon>
        <taxon>Arthropoda</taxon>
        <taxon>Chelicerata</taxon>
        <taxon>Arachnida</taxon>
        <taxon>Acari</taxon>
        <taxon>Acariformes</taxon>
        <taxon>Sarcoptiformes</taxon>
        <taxon>Astigmata</taxon>
        <taxon>Glycyphagoidea</taxon>
        <taxon>Echimyopodidae</taxon>
        <taxon>Blomia</taxon>
    </lineage>
</organism>
<dbReference type="GO" id="GO:0046872">
    <property type="term" value="F:metal ion binding"/>
    <property type="evidence" value="ECO:0007669"/>
    <property type="project" value="UniProtKB-KW"/>
</dbReference>
<keyword evidence="4 6" id="KW-0479">Metal-binding</keyword>
<comment type="subcellular location">
    <subcellularLocation>
        <location evidence="6">Cytoplasm</location>
    </subcellularLocation>
</comment>
<comment type="caution">
    <text evidence="8">The sequence shown here is derived from an EMBL/GenBank/DDBJ whole genome shotgun (WGS) entry which is preliminary data.</text>
</comment>
<evidence type="ECO:0000256" key="4">
    <source>
        <dbReference type="ARBA" id="ARBA00022723"/>
    </source>
</evidence>
<dbReference type="GO" id="GO:0005829">
    <property type="term" value="C:cytosol"/>
    <property type="evidence" value="ECO:0007669"/>
    <property type="project" value="TreeGrafter"/>
</dbReference>
<dbReference type="EC" id="2.4.2.64" evidence="6"/>
<comment type="similarity">
    <text evidence="6">Belongs to the queuine tRNA-ribosyltransferase family.</text>
</comment>
<evidence type="ECO:0000313" key="9">
    <source>
        <dbReference type="Proteomes" id="UP001142055"/>
    </source>
</evidence>
<keyword evidence="1 6" id="KW-0328">Glycosyltransferase</keyword>
<keyword evidence="3 6" id="KW-0819">tRNA processing</keyword>
<keyword evidence="5 6" id="KW-0862">Zinc</keyword>
<feature type="binding site" evidence="6">
    <location>
        <position position="230"/>
    </location>
    <ligand>
        <name>substrate</name>
    </ligand>
</feature>
<dbReference type="InterPro" id="IPR036511">
    <property type="entry name" value="TGT-like_sf"/>
</dbReference>
<dbReference type="PANTHER" id="PTHR43530:SF1">
    <property type="entry name" value="QUEUINE TRNA-RIBOSYLTRANSFERASE CATALYTIC SUBUNIT 1"/>
    <property type="match status" value="1"/>
</dbReference>
<dbReference type="HAMAP" id="MF_00168">
    <property type="entry name" value="Q_tRNA_Tgt"/>
    <property type="match status" value="1"/>
</dbReference>
<dbReference type="Proteomes" id="UP001142055">
    <property type="component" value="Chromosome 1"/>
</dbReference>
<comment type="catalytic activity">
    <reaction evidence="6">
        <text>guanosine(34) in tRNA + queuine = queuosine(34) in tRNA + guanine</text>
        <dbReference type="Rhea" id="RHEA:16633"/>
        <dbReference type="Rhea" id="RHEA-COMP:10341"/>
        <dbReference type="Rhea" id="RHEA-COMP:18571"/>
        <dbReference type="ChEBI" id="CHEBI:16235"/>
        <dbReference type="ChEBI" id="CHEBI:17433"/>
        <dbReference type="ChEBI" id="CHEBI:74269"/>
        <dbReference type="ChEBI" id="CHEBI:194431"/>
        <dbReference type="EC" id="2.4.2.64"/>
    </reaction>
</comment>
<dbReference type="InterPro" id="IPR004803">
    <property type="entry name" value="TGT"/>
</dbReference>
<feature type="binding site" evidence="6">
    <location>
        <begin position="102"/>
        <end position="106"/>
    </location>
    <ligand>
        <name>substrate</name>
    </ligand>
</feature>
<dbReference type="Gene3D" id="3.20.20.105">
    <property type="entry name" value="Queuine tRNA-ribosyltransferase-like"/>
    <property type="match status" value="1"/>
</dbReference>
<dbReference type="NCBIfam" id="TIGR00430">
    <property type="entry name" value="Q_tRNA_tgt"/>
    <property type="match status" value="1"/>
</dbReference>
<feature type="binding site" evidence="6">
    <location>
        <position position="321"/>
    </location>
    <ligand>
        <name>Zn(2+)</name>
        <dbReference type="ChEBI" id="CHEBI:29105"/>
    </ligand>
</feature>
<feature type="binding site" evidence="6">
    <location>
        <position position="324"/>
    </location>
    <ligand>
        <name>Zn(2+)</name>
        <dbReference type="ChEBI" id="CHEBI:29105"/>
    </ligand>
</feature>
<evidence type="ECO:0000256" key="6">
    <source>
        <dbReference type="HAMAP-Rule" id="MF_03218"/>
    </source>
</evidence>
<keyword evidence="6" id="KW-0963">Cytoplasm</keyword>
<evidence type="ECO:0000256" key="2">
    <source>
        <dbReference type="ARBA" id="ARBA00022679"/>
    </source>
</evidence>
<feature type="binding site" evidence="6">
    <location>
        <position position="156"/>
    </location>
    <ligand>
        <name>substrate</name>
    </ligand>
</feature>
<feature type="domain" description="tRNA-guanine(15) transglycosylase-like" evidence="7">
    <location>
        <begin position="17"/>
        <end position="377"/>
    </location>
</feature>
<feature type="active site" description="Nucleophile" evidence="6">
    <location>
        <position position="280"/>
    </location>
</feature>
<dbReference type="GO" id="GO:0006400">
    <property type="term" value="P:tRNA modification"/>
    <property type="evidence" value="ECO:0007669"/>
    <property type="project" value="InterPro"/>
</dbReference>
<feature type="active site" description="Proton acceptor" evidence="6">
    <location>
        <position position="102"/>
    </location>
</feature>
<name>A0A9Q0MA38_BLOTA</name>
<comment type="subunit">
    <text evidence="6">Heterodimer of a catalytic subunit and an accessory subunit.</text>
</comment>
<dbReference type="GO" id="GO:0008479">
    <property type="term" value="F:tRNA-guanosine(34) queuine transglycosylase activity"/>
    <property type="evidence" value="ECO:0007669"/>
    <property type="project" value="UniProtKB-UniRule"/>
</dbReference>
<evidence type="ECO:0000259" key="7">
    <source>
        <dbReference type="Pfam" id="PF01702"/>
    </source>
</evidence>
<reference evidence="8" key="1">
    <citation type="submission" date="2022-12" db="EMBL/GenBank/DDBJ databases">
        <title>Genome assemblies of Blomia tropicalis.</title>
        <authorList>
            <person name="Cui Y."/>
        </authorList>
    </citation>
    <scope>NUCLEOTIDE SEQUENCE</scope>
    <source>
        <tissue evidence="8">Adult mites</tissue>
    </source>
</reference>
<dbReference type="OMA" id="IDLFDCV"/>
<comment type="function">
    <text evidence="6">Catalytic subunit of the queuine tRNA-ribosyltransferase (TGT) that catalyzes the base-exchange of a guanine (G) residue with queuine (Q) at position 34 (anticodon wobble position) in tRNAs with GU(N) anticodons (tRNA-Asp, -Asn, -His and -Tyr), resulting in the hypermodified nucleoside queuosine (7-(((4,5-cis-dihydroxy-2-cyclopenten-1-yl)amino)methyl)-7-deazaguanosine). Catalysis occurs through a double-displacement mechanism. The nucleophile active site attacks the C1' of nucleotide 34 to detach the guanine base from the RNA, forming a covalent enzyme-RNA intermediate. The proton acceptor active site deprotonates the incoming queuine, allowing a nucleophilic attack on the C1' of the ribose to form the product.</text>
</comment>
<evidence type="ECO:0000256" key="3">
    <source>
        <dbReference type="ARBA" id="ARBA00022694"/>
    </source>
</evidence>
<evidence type="ECO:0000256" key="1">
    <source>
        <dbReference type="ARBA" id="ARBA00022676"/>
    </source>
</evidence>